<dbReference type="PROSITE" id="PS50110">
    <property type="entry name" value="RESPONSE_REGULATORY"/>
    <property type="match status" value="1"/>
</dbReference>
<reference evidence="4" key="1">
    <citation type="submission" date="2021-01" db="EMBL/GenBank/DDBJ databases">
        <title>Modified the classification status of verrucomicrobia.</title>
        <authorList>
            <person name="Feng X."/>
        </authorList>
    </citation>
    <scope>NUCLEOTIDE SEQUENCE</scope>
    <source>
        <strain evidence="4">JCM 18052</strain>
    </source>
</reference>
<dbReference type="RefSeq" id="WP_200352879.1">
    <property type="nucleotide sequence ID" value="NZ_BAABHZ010000001.1"/>
</dbReference>
<dbReference type="PANTHER" id="PTHR44591:SF3">
    <property type="entry name" value="RESPONSE REGULATORY DOMAIN-CONTAINING PROTEIN"/>
    <property type="match status" value="1"/>
</dbReference>
<proteinExistence type="predicted"/>
<evidence type="ECO:0000256" key="1">
    <source>
        <dbReference type="ARBA" id="ARBA00022553"/>
    </source>
</evidence>
<name>A0A934RAE4_9BACT</name>
<gene>
    <name evidence="4" type="ORF">JIN84_20195</name>
</gene>
<dbReference type="PANTHER" id="PTHR44591">
    <property type="entry name" value="STRESS RESPONSE REGULATOR PROTEIN 1"/>
    <property type="match status" value="1"/>
</dbReference>
<dbReference type="CDD" id="cd00156">
    <property type="entry name" value="REC"/>
    <property type="match status" value="1"/>
</dbReference>
<evidence type="ECO:0000256" key="2">
    <source>
        <dbReference type="PROSITE-ProRule" id="PRU00169"/>
    </source>
</evidence>
<dbReference type="GO" id="GO:0000160">
    <property type="term" value="P:phosphorelay signal transduction system"/>
    <property type="evidence" value="ECO:0007669"/>
    <property type="project" value="InterPro"/>
</dbReference>
<dbReference type="AlphaFoldDB" id="A0A934RAE4"/>
<dbReference type="InterPro" id="IPR011006">
    <property type="entry name" value="CheY-like_superfamily"/>
</dbReference>
<dbReference type="Proteomes" id="UP000600139">
    <property type="component" value="Unassembled WGS sequence"/>
</dbReference>
<protein>
    <submittedName>
        <fullName evidence="4">Response regulator</fullName>
    </submittedName>
</protein>
<dbReference type="InterPro" id="IPR001789">
    <property type="entry name" value="Sig_transdc_resp-reg_receiver"/>
</dbReference>
<evidence type="ECO:0000313" key="4">
    <source>
        <dbReference type="EMBL" id="MBK1817954.1"/>
    </source>
</evidence>
<feature type="domain" description="Response regulatory" evidence="3">
    <location>
        <begin position="3"/>
        <end position="119"/>
    </location>
</feature>
<evidence type="ECO:0000313" key="5">
    <source>
        <dbReference type="Proteomes" id="UP000600139"/>
    </source>
</evidence>
<dbReference type="Pfam" id="PF00072">
    <property type="entry name" value="Response_reg"/>
    <property type="match status" value="1"/>
</dbReference>
<keyword evidence="5" id="KW-1185">Reference proteome</keyword>
<sequence>MKRIIVAEDDFVISKLYQIHFRRNGLHGSFFNTGAGVLESARHQRPDLVILDFELPDIRGPEVMSQLHAIPGCEDVPVVFVTGRATPEVVDNLRKDGAREVFGKPFSPLQLIQLINQLTGEK</sequence>
<dbReference type="Gene3D" id="3.40.50.2300">
    <property type="match status" value="1"/>
</dbReference>
<dbReference type="SMART" id="SM00448">
    <property type="entry name" value="REC"/>
    <property type="match status" value="1"/>
</dbReference>
<dbReference type="SUPFAM" id="SSF52172">
    <property type="entry name" value="CheY-like"/>
    <property type="match status" value="1"/>
</dbReference>
<accession>A0A934RAE4</accession>
<dbReference type="EMBL" id="JAENIK010000012">
    <property type="protein sequence ID" value="MBK1817954.1"/>
    <property type="molecule type" value="Genomic_DNA"/>
</dbReference>
<evidence type="ECO:0000259" key="3">
    <source>
        <dbReference type="PROSITE" id="PS50110"/>
    </source>
</evidence>
<organism evidence="4 5">
    <name type="scientific">Luteolibacter yonseiensis</name>
    <dbReference type="NCBI Taxonomy" id="1144680"/>
    <lineage>
        <taxon>Bacteria</taxon>
        <taxon>Pseudomonadati</taxon>
        <taxon>Verrucomicrobiota</taxon>
        <taxon>Verrucomicrobiia</taxon>
        <taxon>Verrucomicrobiales</taxon>
        <taxon>Verrucomicrobiaceae</taxon>
        <taxon>Luteolibacter</taxon>
    </lineage>
</organism>
<comment type="caution">
    <text evidence="4">The sequence shown here is derived from an EMBL/GenBank/DDBJ whole genome shotgun (WGS) entry which is preliminary data.</text>
</comment>
<feature type="modified residue" description="4-aspartylphosphate" evidence="2">
    <location>
        <position position="52"/>
    </location>
</feature>
<dbReference type="InterPro" id="IPR050595">
    <property type="entry name" value="Bact_response_regulator"/>
</dbReference>
<keyword evidence="1 2" id="KW-0597">Phosphoprotein</keyword>